<protein>
    <submittedName>
        <fullName evidence="2">Uncharacterized protein</fullName>
    </submittedName>
</protein>
<evidence type="ECO:0000256" key="1">
    <source>
        <dbReference type="SAM" id="Phobius"/>
    </source>
</evidence>
<accession>A0A6P1VV08</accession>
<keyword evidence="1" id="KW-1133">Transmembrane helix</keyword>
<keyword evidence="1" id="KW-0472">Membrane</keyword>
<gene>
    <name evidence="2" type="ORF">GJR95_11485</name>
</gene>
<organism evidence="2 3">
    <name type="scientific">Spirosoma endbachense</name>
    <dbReference type="NCBI Taxonomy" id="2666025"/>
    <lineage>
        <taxon>Bacteria</taxon>
        <taxon>Pseudomonadati</taxon>
        <taxon>Bacteroidota</taxon>
        <taxon>Cytophagia</taxon>
        <taxon>Cytophagales</taxon>
        <taxon>Cytophagaceae</taxon>
        <taxon>Spirosoma</taxon>
    </lineage>
</organism>
<evidence type="ECO:0000313" key="3">
    <source>
        <dbReference type="Proteomes" id="UP000464577"/>
    </source>
</evidence>
<name>A0A6P1VV08_9BACT</name>
<feature type="transmembrane region" description="Helical" evidence="1">
    <location>
        <begin position="12"/>
        <end position="33"/>
    </location>
</feature>
<dbReference type="Proteomes" id="UP000464577">
    <property type="component" value="Chromosome"/>
</dbReference>
<dbReference type="RefSeq" id="WP_162385996.1">
    <property type="nucleotide sequence ID" value="NZ_CP045997.1"/>
</dbReference>
<evidence type="ECO:0000313" key="2">
    <source>
        <dbReference type="EMBL" id="QHV95587.1"/>
    </source>
</evidence>
<dbReference type="AlphaFoldDB" id="A0A6P1VV08"/>
<proteinExistence type="predicted"/>
<dbReference type="KEGG" id="senf:GJR95_11485"/>
<keyword evidence="3" id="KW-1185">Reference proteome</keyword>
<sequence>MELNIFKRKSLPMAFLSLVLILVSLCIVSFLIAEFIVHFCSRTGSGVVFSLSPSRK</sequence>
<reference evidence="2 3" key="1">
    <citation type="submission" date="2019-11" db="EMBL/GenBank/DDBJ databases">
        <title>Spirosoma endbachense sp. nov., isolated from a natural salt meadow.</title>
        <authorList>
            <person name="Rojas J."/>
            <person name="Ambika Manirajan B."/>
            <person name="Ratering S."/>
            <person name="Suarez C."/>
            <person name="Geissler-Plaum R."/>
            <person name="Schnell S."/>
        </authorList>
    </citation>
    <scope>NUCLEOTIDE SEQUENCE [LARGE SCALE GENOMIC DNA]</scope>
    <source>
        <strain evidence="2 3">I-24</strain>
    </source>
</reference>
<keyword evidence="1" id="KW-0812">Transmembrane</keyword>
<dbReference type="EMBL" id="CP045997">
    <property type="protein sequence ID" value="QHV95587.1"/>
    <property type="molecule type" value="Genomic_DNA"/>
</dbReference>